<dbReference type="Proteomes" id="UP001348805">
    <property type="component" value="Segment"/>
</dbReference>
<evidence type="ECO:0000313" key="1">
    <source>
        <dbReference type="EMBL" id="WQJ51359.1"/>
    </source>
</evidence>
<protein>
    <submittedName>
        <fullName evidence="1">Uncharacterized protein</fullName>
    </submittedName>
</protein>
<keyword evidence="2" id="KW-1185">Reference proteome</keyword>
<sequence length="359" mass="40965">MNNLYIMETEKYYGLNEPDKTTTIDSSNIDYNIPGQTTENPLINISPIKNYKKLVDCPKEFTLTKHNDEITDSSLQVIEQKLLINNKVTYSYSISTGTNIILGTPKDVYLGYEDINKIFDRKLSSVMTAYSATLDSDVTGCSANLSRVDTTGALIKYSLNKCTADRIITFSYKNTPIFKINQTYDNSGSSTTKTYIIYVCSISGKDFTYHNGFAFFDTNNPISFSIPAYGNQINEFIPYYRTQDIYVLAYTKEKMLMYNRGKIGTLLKNGQLTHLSDHDYLTQDKYKDLYFDYVTSVNHFEQDGFGHSTVSTTTITFDMDIHVYINQQNAYVMSEGNTFNFDKLNEDNHLGVYKLTVTT</sequence>
<dbReference type="EMBL" id="OR769219">
    <property type="protein sequence ID" value="WQJ51359.1"/>
    <property type="molecule type" value="Genomic_DNA"/>
</dbReference>
<reference evidence="1 2" key="1">
    <citation type="submission" date="2023-11" db="EMBL/GenBank/DDBJ databases">
        <authorList>
            <person name="Cook R."/>
            <person name="Crisci M."/>
            <person name="Pye H."/>
            <person name="Adriaenssens E."/>
            <person name="Santini J."/>
        </authorList>
    </citation>
    <scope>NUCLEOTIDE SEQUENCE [LARGE SCALE GENOMIC DNA]</scope>
    <source>
        <strain evidence="1">Lak_Megaphage_RVC_AP3_GC26</strain>
    </source>
</reference>
<evidence type="ECO:0000313" key="2">
    <source>
        <dbReference type="Proteomes" id="UP001348805"/>
    </source>
</evidence>
<name>A0ABZ0YZT0_9CAUD</name>
<organism evidence="1 2">
    <name type="scientific">phage Lak_Megaphage_RVC_AP3_GC26</name>
    <dbReference type="NCBI Taxonomy" id="3109225"/>
    <lineage>
        <taxon>Viruses</taxon>
        <taxon>Duplodnaviria</taxon>
        <taxon>Heunggongvirae</taxon>
        <taxon>Uroviricota</taxon>
        <taxon>Caudoviricetes</taxon>
        <taxon>Caudoviricetes code 15 clade</taxon>
    </lineage>
</organism>
<accession>A0ABZ0YZT0</accession>
<proteinExistence type="predicted"/>